<feature type="compositionally biased region" description="Basic and acidic residues" evidence="1">
    <location>
        <begin position="35"/>
        <end position="47"/>
    </location>
</feature>
<accession>A0A392W272</accession>
<organism evidence="2 3">
    <name type="scientific">Trifolium medium</name>
    <dbReference type="NCBI Taxonomy" id="97028"/>
    <lineage>
        <taxon>Eukaryota</taxon>
        <taxon>Viridiplantae</taxon>
        <taxon>Streptophyta</taxon>
        <taxon>Embryophyta</taxon>
        <taxon>Tracheophyta</taxon>
        <taxon>Spermatophyta</taxon>
        <taxon>Magnoliopsida</taxon>
        <taxon>eudicotyledons</taxon>
        <taxon>Gunneridae</taxon>
        <taxon>Pentapetalae</taxon>
        <taxon>rosids</taxon>
        <taxon>fabids</taxon>
        <taxon>Fabales</taxon>
        <taxon>Fabaceae</taxon>
        <taxon>Papilionoideae</taxon>
        <taxon>50 kb inversion clade</taxon>
        <taxon>NPAAA clade</taxon>
        <taxon>Hologalegina</taxon>
        <taxon>IRL clade</taxon>
        <taxon>Trifolieae</taxon>
        <taxon>Trifolium</taxon>
    </lineage>
</organism>
<feature type="region of interest" description="Disordered" evidence="1">
    <location>
        <begin position="1"/>
        <end position="47"/>
    </location>
</feature>
<dbReference type="Proteomes" id="UP000265520">
    <property type="component" value="Unassembled WGS sequence"/>
</dbReference>
<comment type="caution">
    <text evidence="2">The sequence shown here is derived from an EMBL/GenBank/DDBJ whole genome shotgun (WGS) entry which is preliminary data.</text>
</comment>
<keyword evidence="3" id="KW-1185">Reference proteome</keyword>
<name>A0A392W272_9FABA</name>
<evidence type="ECO:0000313" key="3">
    <source>
        <dbReference type="Proteomes" id="UP000265520"/>
    </source>
</evidence>
<evidence type="ECO:0000313" key="2">
    <source>
        <dbReference type="EMBL" id="MCI94387.1"/>
    </source>
</evidence>
<sequence>MKKGTSKAYAHAKKKKPDDKASTTKPSNAQRKLKYKQEESSESAKTD</sequence>
<evidence type="ECO:0000256" key="1">
    <source>
        <dbReference type="SAM" id="MobiDB-lite"/>
    </source>
</evidence>
<feature type="non-terminal residue" evidence="2">
    <location>
        <position position="47"/>
    </location>
</feature>
<protein>
    <submittedName>
        <fullName evidence="2">Uncharacterized protein</fullName>
    </submittedName>
</protein>
<proteinExistence type="predicted"/>
<feature type="compositionally biased region" description="Basic residues" evidence="1">
    <location>
        <begin position="1"/>
        <end position="15"/>
    </location>
</feature>
<dbReference type="AlphaFoldDB" id="A0A392W272"/>
<reference evidence="2 3" key="1">
    <citation type="journal article" date="2018" name="Front. Plant Sci.">
        <title>Red Clover (Trifolium pratense) and Zigzag Clover (T. medium) - A Picture of Genomic Similarities and Differences.</title>
        <authorList>
            <person name="Dluhosova J."/>
            <person name="Istvanek J."/>
            <person name="Nedelnik J."/>
            <person name="Repkova J."/>
        </authorList>
    </citation>
    <scope>NUCLEOTIDE SEQUENCE [LARGE SCALE GENOMIC DNA]</scope>
    <source>
        <strain evidence="3">cv. 10/8</strain>
        <tissue evidence="2">Leaf</tissue>
    </source>
</reference>
<dbReference type="EMBL" id="LXQA011354835">
    <property type="protein sequence ID" value="MCI94387.1"/>
    <property type="molecule type" value="Genomic_DNA"/>
</dbReference>